<feature type="compositionally biased region" description="Basic and acidic residues" evidence="6">
    <location>
        <begin position="1"/>
        <end position="11"/>
    </location>
</feature>
<keyword evidence="2" id="KW-0285">Flavoprotein</keyword>
<dbReference type="PANTHER" id="PTHR10578:SF107">
    <property type="entry name" value="2-HYDROXYACID OXIDASE 1"/>
    <property type="match status" value="1"/>
</dbReference>
<reference evidence="8 9" key="1">
    <citation type="submission" date="2020-04" db="EMBL/GenBank/DDBJ databases">
        <authorList>
            <person name="Klaysubun C."/>
            <person name="Duangmal K."/>
            <person name="Lipun K."/>
        </authorList>
    </citation>
    <scope>NUCLEOTIDE SEQUENCE [LARGE SCALE GENOMIC DNA]</scope>
    <source>
        <strain evidence="8 9">JCM 11839</strain>
    </source>
</reference>
<accession>A0ABX1R7L8</accession>
<evidence type="ECO:0000256" key="2">
    <source>
        <dbReference type="ARBA" id="ARBA00022630"/>
    </source>
</evidence>
<feature type="compositionally biased region" description="Polar residues" evidence="6">
    <location>
        <begin position="14"/>
        <end position="24"/>
    </location>
</feature>
<dbReference type="CDD" id="cd02809">
    <property type="entry name" value="alpha_hydroxyacid_oxid_FMN"/>
    <property type="match status" value="1"/>
</dbReference>
<proteinExistence type="inferred from homology"/>
<organism evidence="8 9">
    <name type="scientific">Pseudonocardia xinjiangensis</name>
    <dbReference type="NCBI Taxonomy" id="75289"/>
    <lineage>
        <taxon>Bacteria</taxon>
        <taxon>Bacillati</taxon>
        <taxon>Actinomycetota</taxon>
        <taxon>Actinomycetes</taxon>
        <taxon>Pseudonocardiales</taxon>
        <taxon>Pseudonocardiaceae</taxon>
        <taxon>Pseudonocardia</taxon>
    </lineage>
</organism>
<evidence type="ECO:0000256" key="3">
    <source>
        <dbReference type="ARBA" id="ARBA00022643"/>
    </source>
</evidence>
<sequence length="384" mass="40201">MTTLSKSKEEMLDPSSTDMRLPSWSTPGSCAALSEVIEAARCALPADVLDFLEGGAGEERSLRENQEAFRRWNFVPQVMSGRGMPDLSTSFLGIPLAMPVLTSPFGADGLFHPQGQCAVARANAAEAVASIVPEAGTYSFEAVAEAAPDAARIAQLHPMGSPENFVTMLHRIEKAGYHAVCITVDCPTAGWRERDLQDRFGSDITTMISGNYPSDGPNRPEDVFGQLFAHSGVVWSWVQLGDLMNETSLPWIAKGVITGADARAAVAAGADAVLVSNHGGRQLDGVPAALDQLPEVVSAVAGRVEVALDSGIRRGSDIVTALALGANVVVIGRLAAYGLAAGGESGVRRVHQLLRAEMLTVLTLLGAGGVAELGSSAVRANFVL</sequence>
<dbReference type="RefSeq" id="WP_169393723.1">
    <property type="nucleotide sequence ID" value="NZ_BAAAJH010000033.1"/>
</dbReference>
<dbReference type="Pfam" id="PF01070">
    <property type="entry name" value="FMN_dh"/>
    <property type="match status" value="1"/>
</dbReference>
<dbReference type="SUPFAM" id="SSF51395">
    <property type="entry name" value="FMN-linked oxidoreductases"/>
    <property type="match status" value="1"/>
</dbReference>
<dbReference type="InterPro" id="IPR012133">
    <property type="entry name" value="Alpha-hydoxy_acid_DH_FMN"/>
</dbReference>
<protein>
    <submittedName>
        <fullName evidence="8">Alpha-hydroxy-acid oxidizing protein</fullName>
    </submittedName>
</protein>
<dbReference type="InterPro" id="IPR000262">
    <property type="entry name" value="FMN-dep_DH"/>
</dbReference>
<dbReference type="InterPro" id="IPR037396">
    <property type="entry name" value="FMN_HAD"/>
</dbReference>
<comment type="similarity">
    <text evidence="5">Belongs to the FMN-dependent alpha-hydroxy acid dehydrogenase family.</text>
</comment>
<dbReference type="PROSITE" id="PS51349">
    <property type="entry name" value="FMN_HYDROXY_ACID_DH_2"/>
    <property type="match status" value="1"/>
</dbReference>
<feature type="domain" description="FMN hydroxy acid dehydrogenase" evidence="7">
    <location>
        <begin position="25"/>
        <end position="383"/>
    </location>
</feature>
<dbReference type="Gene3D" id="3.20.20.70">
    <property type="entry name" value="Aldolase class I"/>
    <property type="match status" value="1"/>
</dbReference>
<evidence type="ECO:0000256" key="5">
    <source>
        <dbReference type="ARBA" id="ARBA00024042"/>
    </source>
</evidence>
<dbReference type="PIRSF" id="PIRSF000138">
    <property type="entry name" value="Al-hdrx_acd_dh"/>
    <property type="match status" value="1"/>
</dbReference>
<comment type="caution">
    <text evidence="8">The sequence shown here is derived from an EMBL/GenBank/DDBJ whole genome shotgun (WGS) entry which is preliminary data.</text>
</comment>
<comment type="cofactor">
    <cofactor evidence="1">
        <name>FMN</name>
        <dbReference type="ChEBI" id="CHEBI:58210"/>
    </cofactor>
</comment>
<name>A0ABX1R7L8_9PSEU</name>
<evidence type="ECO:0000313" key="8">
    <source>
        <dbReference type="EMBL" id="NMH75659.1"/>
    </source>
</evidence>
<evidence type="ECO:0000256" key="1">
    <source>
        <dbReference type="ARBA" id="ARBA00001917"/>
    </source>
</evidence>
<dbReference type="InterPro" id="IPR013785">
    <property type="entry name" value="Aldolase_TIM"/>
</dbReference>
<keyword evidence="9" id="KW-1185">Reference proteome</keyword>
<evidence type="ECO:0000256" key="6">
    <source>
        <dbReference type="SAM" id="MobiDB-lite"/>
    </source>
</evidence>
<dbReference type="PROSITE" id="PS00557">
    <property type="entry name" value="FMN_HYDROXY_ACID_DH_1"/>
    <property type="match status" value="1"/>
</dbReference>
<dbReference type="EMBL" id="JAAXKY010000001">
    <property type="protein sequence ID" value="NMH75659.1"/>
    <property type="molecule type" value="Genomic_DNA"/>
</dbReference>
<keyword evidence="3" id="KW-0288">FMN</keyword>
<dbReference type="PANTHER" id="PTHR10578">
    <property type="entry name" value="S -2-HYDROXY-ACID OXIDASE-RELATED"/>
    <property type="match status" value="1"/>
</dbReference>
<evidence type="ECO:0000256" key="4">
    <source>
        <dbReference type="ARBA" id="ARBA00023002"/>
    </source>
</evidence>
<evidence type="ECO:0000259" key="7">
    <source>
        <dbReference type="PROSITE" id="PS51349"/>
    </source>
</evidence>
<dbReference type="Proteomes" id="UP001296706">
    <property type="component" value="Unassembled WGS sequence"/>
</dbReference>
<feature type="region of interest" description="Disordered" evidence="6">
    <location>
        <begin position="1"/>
        <end position="24"/>
    </location>
</feature>
<gene>
    <name evidence="8" type="ORF">HF577_00785</name>
</gene>
<dbReference type="InterPro" id="IPR008259">
    <property type="entry name" value="FMN_hydac_DH_AS"/>
</dbReference>
<keyword evidence="4" id="KW-0560">Oxidoreductase</keyword>
<evidence type="ECO:0000313" key="9">
    <source>
        <dbReference type="Proteomes" id="UP001296706"/>
    </source>
</evidence>